<feature type="domain" description="AAA+ ATPase" evidence="2">
    <location>
        <begin position="577"/>
        <end position="705"/>
    </location>
</feature>
<keyword evidence="4" id="KW-1185">Reference proteome</keyword>
<dbReference type="CDD" id="cd19481">
    <property type="entry name" value="RecA-like_protease"/>
    <property type="match status" value="1"/>
</dbReference>
<dbReference type="Pfam" id="PF22942">
    <property type="entry name" value="DUF7025"/>
    <property type="match status" value="1"/>
</dbReference>
<accession>A0ABR1KJM7</accession>
<dbReference type="SUPFAM" id="SSF52540">
    <property type="entry name" value="P-loop containing nucleoside triphosphate hydrolases"/>
    <property type="match status" value="1"/>
</dbReference>
<evidence type="ECO:0000313" key="4">
    <source>
        <dbReference type="Proteomes" id="UP001363622"/>
    </source>
</evidence>
<dbReference type="InterPro" id="IPR003959">
    <property type="entry name" value="ATPase_AAA_core"/>
</dbReference>
<dbReference type="InterPro" id="IPR056599">
    <property type="entry name" value="AAA_lid_fung"/>
</dbReference>
<sequence>MADRVPPEVAGVTKASVREHDQPPTSSIMERDNRTNKARQDFHQESDSAPRIQFPRNADEDLEAPPPADVPDLDHSMLNTSPVDTLDGHLAAETASVASTAEPIDEGPCNVRYVYQCTNRSSGGYFVEKSKDAPLDFEIAQPHRQPPPNVFEIKHSMQVESRHFKHMPIVHGTRRLNPLWEAGGHSLSDTKVVSIDRTTMVIHSALLLEAMNEVVEYYPSQNFVGDAVAFRDPFCALIHHFDELKVLKNRLEEELSARSSDPKTRAKCEHIQILMDYLGPKIQRDILPVQKRLEKHEPTVTFNDLWYLLRPGALSYHIHDLVWIGCVIQSAELVQGTGAQAHENGHWEIYVWFQDSIWGTGWLATALKKVKIEYFEGEELVTNLPVFPRDYFDKQDGNRRRSELQERGRLIRDILWKDHSYVKYKGKLMVSNMKAEYYGPLIACTTYSPDAVLPPHHWNYDFMDVVQGPEGLNKPKRPKWSKIINPLDLNTKDPRHSADLLSEEHLFILCPIMPGFALHTKSWTIINVDWISSLGEPDQVPAADIPEEDLKFIKALSNRQMKTKIPWSTDFIKNKGRGVVVLLHGPPGVGKTYTVETTAMAIGRPLISLTMADLKKNGKETIEVELAEWFSLANRFKAVLLIDEADVFLERRQHKDVDRNALVSAFLRKMEYFDGLLFLTTTRLGFIDEAFISRVHFTIEIKKLTPERRRLIWKSFLDKLARECQGKIRVAPLASRYILEGPDICAMDWNGREIRNALQTAIALAEHDAVESDYHKDGDEIIVESEHFQRVMKMSKSFREYLDSIGNDTQEERAARLYGRRDEC</sequence>
<reference evidence="3 4" key="1">
    <citation type="submission" date="2024-04" db="EMBL/GenBank/DDBJ databases">
        <title>Phyllosticta paracitricarpa is synonymous to the EU quarantine fungus P. citricarpa based on phylogenomic analyses.</title>
        <authorList>
            <consortium name="Lawrence Berkeley National Laboratory"/>
            <person name="Van Ingen-Buijs V.A."/>
            <person name="Van Westerhoven A.C."/>
            <person name="Haridas S."/>
            <person name="Skiadas P."/>
            <person name="Martin F."/>
            <person name="Groenewald J.Z."/>
            <person name="Crous P.W."/>
            <person name="Seidl M.F."/>
        </authorList>
    </citation>
    <scope>NUCLEOTIDE SEQUENCE [LARGE SCALE GENOMIC DNA]</scope>
    <source>
        <strain evidence="3 4">CBS 123371</strain>
    </source>
</reference>
<evidence type="ECO:0000313" key="3">
    <source>
        <dbReference type="EMBL" id="KAK7515369.1"/>
    </source>
</evidence>
<dbReference type="Gene3D" id="3.40.50.300">
    <property type="entry name" value="P-loop containing nucleotide triphosphate hydrolases"/>
    <property type="match status" value="1"/>
</dbReference>
<feature type="region of interest" description="Disordered" evidence="1">
    <location>
        <begin position="1"/>
        <end position="84"/>
    </location>
</feature>
<dbReference type="Pfam" id="PF23232">
    <property type="entry name" value="AAA_lid_13"/>
    <property type="match status" value="1"/>
</dbReference>
<gene>
    <name evidence="3" type="ORF">IWZ03DRAFT_379307</name>
</gene>
<dbReference type="InterPro" id="IPR003593">
    <property type="entry name" value="AAA+_ATPase"/>
</dbReference>
<feature type="compositionally biased region" description="Basic and acidic residues" evidence="1">
    <location>
        <begin position="29"/>
        <end position="48"/>
    </location>
</feature>
<dbReference type="EMBL" id="JBBPHU010000007">
    <property type="protein sequence ID" value="KAK7515369.1"/>
    <property type="molecule type" value="Genomic_DNA"/>
</dbReference>
<dbReference type="Proteomes" id="UP001363622">
    <property type="component" value="Unassembled WGS sequence"/>
</dbReference>
<dbReference type="Pfam" id="PF00004">
    <property type="entry name" value="AAA"/>
    <property type="match status" value="1"/>
</dbReference>
<protein>
    <recommendedName>
        <fullName evidence="2">AAA+ ATPase domain-containing protein</fullName>
    </recommendedName>
</protein>
<dbReference type="PANTHER" id="PTHR46411">
    <property type="entry name" value="FAMILY ATPASE, PUTATIVE-RELATED"/>
    <property type="match status" value="1"/>
</dbReference>
<evidence type="ECO:0000256" key="1">
    <source>
        <dbReference type="SAM" id="MobiDB-lite"/>
    </source>
</evidence>
<dbReference type="InterPro" id="IPR054289">
    <property type="entry name" value="DUF7025"/>
</dbReference>
<dbReference type="PANTHER" id="PTHR46411:SF4">
    <property type="entry name" value="AAA+ ATPASE DOMAIN-CONTAINING PROTEIN"/>
    <property type="match status" value="1"/>
</dbReference>
<organism evidence="3 4">
    <name type="scientific">Phyllosticta citriasiana</name>
    <dbReference type="NCBI Taxonomy" id="595635"/>
    <lineage>
        <taxon>Eukaryota</taxon>
        <taxon>Fungi</taxon>
        <taxon>Dikarya</taxon>
        <taxon>Ascomycota</taxon>
        <taxon>Pezizomycotina</taxon>
        <taxon>Dothideomycetes</taxon>
        <taxon>Dothideomycetes incertae sedis</taxon>
        <taxon>Botryosphaeriales</taxon>
        <taxon>Phyllostictaceae</taxon>
        <taxon>Phyllosticta</taxon>
    </lineage>
</organism>
<name>A0ABR1KJM7_9PEZI</name>
<evidence type="ECO:0000259" key="2">
    <source>
        <dbReference type="SMART" id="SM00382"/>
    </source>
</evidence>
<dbReference type="InterPro" id="IPR027417">
    <property type="entry name" value="P-loop_NTPase"/>
</dbReference>
<dbReference type="SMART" id="SM00382">
    <property type="entry name" value="AAA"/>
    <property type="match status" value="1"/>
</dbReference>
<proteinExistence type="predicted"/>
<comment type="caution">
    <text evidence="3">The sequence shown here is derived from an EMBL/GenBank/DDBJ whole genome shotgun (WGS) entry which is preliminary data.</text>
</comment>